<evidence type="ECO:0008006" key="3">
    <source>
        <dbReference type="Google" id="ProtNLM"/>
    </source>
</evidence>
<dbReference type="EMBL" id="BAABDI010000041">
    <property type="protein sequence ID" value="GAA3990805.1"/>
    <property type="molecule type" value="Genomic_DNA"/>
</dbReference>
<protein>
    <recommendedName>
        <fullName evidence="3">Homeodomain-like domain-containing protein</fullName>
    </recommendedName>
</protein>
<comment type="caution">
    <text evidence="1">The sequence shown here is derived from an EMBL/GenBank/DDBJ whole genome shotgun (WGS) entry which is preliminary data.</text>
</comment>
<name>A0ABP7R0F9_9BACT</name>
<sequence length="55" mass="6174">MVARFFHLSRSRDHVLHLVKKALKKGFAVAGTAELTGISRASVERYRKHLQAALT</sequence>
<evidence type="ECO:0000313" key="2">
    <source>
        <dbReference type="Proteomes" id="UP001501556"/>
    </source>
</evidence>
<reference evidence="2" key="1">
    <citation type="journal article" date="2019" name="Int. J. Syst. Evol. Microbiol.">
        <title>The Global Catalogue of Microorganisms (GCM) 10K type strain sequencing project: providing services to taxonomists for standard genome sequencing and annotation.</title>
        <authorList>
            <consortium name="The Broad Institute Genomics Platform"/>
            <consortium name="The Broad Institute Genome Sequencing Center for Infectious Disease"/>
            <person name="Wu L."/>
            <person name="Ma J."/>
        </authorList>
    </citation>
    <scope>NUCLEOTIDE SEQUENCE [LARGE SCALE GENOMIC DNA]</scope>
    <source>
        <strain evidence="2">JCM 17217</strain>
    </source>
</reference>
<gene>
    <name evidence="1" type="ORF">GCM10022407_39120</name>
</gene>
<keyword evidence="2" id="KW-1185">Reference proteome</keyword>
<organism evidence="1 2">
    <name type="scientific">Hymenobacter antarcticus</name>
    <dbReference type="NCBI Taxonomy" id="486270"/>
    <lineage>
        <taxon>Bacteria</taxon>
        <taxon>Pseudomonadati</taxon>
        <taxon>Bacteroidota</taxon>
        <taxon>Cytophagia</taxon>
        <taxon>Cytophagales</taxon>
        <taxon>Hymenobacteraceae</taxon>
        <taxon>Hymenobacter</taxon>
    </lineage>
</organism>
<dbReference type="RefSeq" id="WP_345127165.1">
    <property type="nucleotide sequence ID" value="NZ_BAABDI010000041.1"/>
</dbReference>
<accession>A0ABP7R0F9</accession>
<proteinExistence type="predicted"/>
<dbReference type="Proteomes" id="UP001501556">
    <property type="component" value="Unassembled WGS sequence"/>
</dbReference>
<evidence type="ECO:0000313" key="1">
    <source>
        <dbReference type="EMBL" id="GAA3990805.1"/>
    </source>
</evidence>